<feature type="region of interest" description="Disordered" evidence="1">
    <location>
        <begin position="31"/>
        <end position="50"/>
    </location>
</feature>
<organism evidence="2 3">
    <name type="scientific">Methanosphaerula palustris (strain ATCC BAA-1556 / DSM 19958 / E1-9c)</name>
    <dbReference type="NCBI Taxonomy" id="521011"/>
    <lineage>
        <taxon>Archaea</taxon>
        <taxon>Methanobacteriati</taxon>
        <taxon>Methanobacteriota</taxon>
        <taxon>Stenosarchaea group</taxon>
        <taxon>Methanomicrobia</taxon>
        <taxon>Methanomicrobiales</taxon>
        <taxon>Methanoregulaceae</taxon>
        <taxon>Methanosphaerula</taxon>
    </lineage>
</organism>
<dbReference type="RefSeq" id="WP_012618602.1">
    <property type="nucleotide sequence ID" value="NC_011832.1"/>
</dbReference>
<evidence type="ECO:0000313" key="3">
    <source>
        <dbReference type="Proteomes" id="UP000002457"/>
    </source>
</evidence>
<proteinExistence type="predicted"/>
<feature type="compositionally biased region" description="Low complexity" evidence="1">
    <location>
        <begin position="39"/>
        <end position="50"/>
    </location>
</feature>
<reference evidence="2 3" key="1">
    <citation type="journal article" date="2015" name="Genome Announc.">
        <title>Complete Genome Sequence of Methanosphaerula palustris E1-9CT, a Hydrogenotrophic Methanogen Isolated from a Minerotrophic Fen Peatland.</title>
        <authorList>
            <person name="Cadillo-Quiroz H."/>
            <person name="Browne P."/>
            <person name="Kyrpides N."/>
            <person name="Woyke T."/>
            <person name="Goodwin L."/>
            <person name="Detter C."/>
            <person name="Yavitt J.B."/>
            <person name="Zinder S.H."/>
        </authorList>
    </citation>
    <scope>NUCLEOTIDE SEQUENCE [LARGE SCALE GENOMIC DNA]</scope>
    <source>
        <strain evidence="3">ATCC BAA-1556 / DSM 19958 / E1-9c</strain>
    </source>
</reference>
<evidence type="ECO:0000313" key="2">
    <source>
        <dbReference type="EMBL" id="ACL17283.1"/>
    </source>
</evidence>
<dbReference type="PROSITE" id="PS51257">
    <property type="entry name" value="PROKAR_LIPOPROTEIN"/>
    <property type="match status" value="1"/>
</dbReference>
<accession>B8GKY7</accession>
<evidence type="ECO:0000256" key="1">
    <source>
        <dbReference type="SAM" id="MobiDB-lite"/>
    </source>
</evidence>
<dbReference type="Proteomes" id="UP000002457">
    <property type="component" value="Chromosome"/>
</dbReference>
<keyword evidence="3" id="KW-1185">Reference proteome</keyword>
<dbReference type="AlphaFoldDB" id="B8GKY7"/>
<dbReference type="KEGG" id="mpl:Mpal_1980"/>
<gene>
    <name evidence="2" type="ordered locus">Mpal_1980</name>
</gene>
<sequence length="222" mass="23469" precursor="true">MTIVQKNQVSRPALMLVLLIIGLVLVSGCTSSPSDQQKTTTAVTTMASSQSTSAAGTTAQAIGSTSVSGASSGTGNQSVDSTRMIALLPAAPAGWVMTDKPTGFTMTETEGHPWTMVKGSYTSTTNKNTTASITYQDTANQDVGFRSNWKNFHAVENSDGSFKSTQVKGNPAWEVFTKPDSYGAWVSVNDRFMIYVSVDHGTKADYDSIINAIDFAGIAALK</sequence>
<dbReference type="OrthoDB" id="107410at2157"/>
<dbReference type="EMBL" id="CP001338">
    <property type="protein sequence ID" value="ACL17283.1"/>
    <property type="molecule type" value="Genomic_DNA"/>
</dbReference>
<dbReference type="GeneID" id="7270786"/>
<protein>
    <recommendedName>
        <fullName evidence="4">Lipoprotein</fullName>
    </recommendedName>
</protein>
<dbReference type="eggNOG" id="arCOG09484">
    <property type="taxonomic scope" value="Archaea"/>
</dbReference>
<evidence type="ECO:0008006" key="4">
    <source>
        <dbReference type="Google" id="ProtNLM"/>
    </source>
</evidence>
<name>B8GKY7_METPE</name>
<dbReference type="HOGENOM" id="CLU_1352124_0_0_2"/>